<reference evidence="1 2" key="1">
    <citation type="submission" date="2020-02" db="EMBL/GenBank/DDBJ databases">
        <title>Draft genome sequence of two Spirosoma agri KCTC 52727 and Spirosoma terrae KCTC 52035.</title>
        <authorList>
            <person name="Rojas J."/>
            <person name="Ambika Manirajan B."/>
            <person name="Ratering S."/>
            <person name="Suarez C."/>
            <person name="Schnell S."/>
        </authorList>
    </citation>
    <scope>NUCLEOTIDE SEQUENCE [LARGE SCALE GENOMIC DNA]</scope>
    <source>
        <strain evidence="1 2">KCTC 52727</strain>
    </source>
</reference>
<dbReference type="EMBL" id="JAAGNZ010000001">
    <property type="protein sequence ID" value="NEU66736.1"/>
    <property type="molecule type" value="Genomic_DNA"/>
</dbReference>
<dbReference type="Gene3D" id="3.30.56.110">
    <property type="entry name" value="Protein of unknown function DUF2237"/>
    <property type="match status" value="1"/>
</dbReference>
<dbReference type="AlphaFoldDB" id="A0A6M0IEM9"/>
<dbReference type="InterPro" id="IPR018714">
    <property type="entry name" value="DUF2237"/>
</dbReference>
<protein>
    <submittedName>
        <fullName evidence="1">DUF2237 domain-containing protein</fullName>
    </submittedName>
</protein>
<dbReference type="RefSeq" id="WP_164035978.1">
    <property type="nucleotide sequence ID" value="NZ_JAAGNZ010000001.1"/>
</dbReference>
<dbReference type="PANTHER" id="PTHR37466:SF1">
    <property type="entry name" value="SLR1628 PROTEIN"/>
    <property type="match status" value="1"/>
</dbReference>
<name>A0A6M0IEM9_9BACT</name>
<dbReference type="Proteomes" id="UP000477386">
    <property type="component" value="Unassembled WGS sequence"/>
</dbReference>
<gene>
    <name evidence="1" type="ORF">GK091_07570</name>
</gene>
<evidence type="ECO:0000313" key="1">
    <source>
        <dbReference type="EMBL" id="NEU66736.1"/>
    </source>
</evidence>
<accession>A0A6M0IEM9</accession>
<organism evidence="1 2">
    <name type="scientific">Spirosoma agri</name>
    <dbReference type="NCBI Taxonomy" id="1987381"/>
    <lineage>
        <taxon>Bacteria</taxon>
        <taxon>Pseudomonadati</taxon>
        <taxon>Bacteroidota</taxon>
        <taxon>Cytophagia</taxon>
        <taxon>Cytophagales</taxon>
        <taxon>Cytophagaceae</taxon>
        <taxon>Spirosoma</taxon>
    </lineage>
</organism>
<keyword evidence="2" id="KW-1185">Reference proteome</keyword>
<evidence type="ECO:0000313" key="2">
    <source>
        <dbReference type="Proteomes" id="UP000477386"/>
    </source>
</evidence>
<proteinExistence type="predicted"/>
<sequence length="125" mass="14109">MATDQTPRNVLGHPLEGCCTNPMTGFYRDGFCRTDEQDQGRHVICAIMTEAFLTFTRSRGNDLSTPRPAFNFPGLKPGDRWCLCALRWREAYEAGVAPPVLLACTHERALQYVTIDRLRAVAFEE</sequence>
<dbReference type="Pfam" id="PF09996">
    <property type="entry name" value="DUF2237"/>
    <property type="match status" value="1"/>
</dbReference>
<dbReference type="PANTHER" id="PTHR37466">
    <property type="entry name" value="SLR1628 PROTEIN"/>
    <property type="match status" value="1"/>
</dbReference>
<comment type="caution">
    <text evidence="1">The sequence shown here is derived from an EMBL/GenBank/DDBJ whole genome shotgun (WGS) entry which is preliminary data.</text>
</comment>